<dbReference type="EMBL" id="BMLG01000008">
    <property type="protein sequence ID" value="GGM31949.1"/>
    <property type="molecule type" value="Genomic_DNA"/>
</dbReference>
<evidence type="ECO:0008006" key="3">
    <source>
        <dbReference type="Google" id="ProtNLM"/>
    </source>
</evidence>
<keyword evidence="2" id="KW-1185">Reference proteome</keyword>
<dbReference type="Proteomes" id="UP000618460">
    <property type="component" value="Unassembled WGS sequence"/>
</dbReference>
<reference evidence="1" key="2">
    <citation type="submission" date="2020-09" db="EMBL/GenBank/DDBJ databases">
        <authorList>
            <person name="Sun Q."/>
            <person name="Zhou Y."/>
        </authorList>
    </citation>
    <scope>NUCLEOTIDE SEQUENCE</scope>
    <source>
        <strain evidence="1">CGMCC 1.6333</strain>
    </source>
</reference>
<protein>
    <recommendedName>
        <fullName evidence="3">Capsule polysaccharide biosynthesis protein</fullName>
    </recommendedName>
</protein>
<reference evidence="1" key="1">
    <citation type="journal article" date="2014" name="Int. J. Syst. Evol. Microbiol.">
        <title>Complete genome sequence of Corynebacterium casei LMG S-19264T (=DSM 44701T), isolated from a smear-ripened cheese.</title>
        <authorList>
            <consortium name="US DOE Joint Genome Institute (JGI-PGF)"/>
            <person name="Walter F."/>
            <person name="Albersmeier A."/>
            <person name="Kalinowski J."/>
            <person name="Ruckert C."/>
        </authorList>
    </citation>
    <scope>NUCLEOTIDE SEQUENCE</scope>
    <source>
        <strain evidence="1">CGMCC 1.6333</strain>
    </source>
</reference>
<sequence>MEIDQFLKFETELCLFDDEISDIKYWHLIRKKIYDEIKRKKEDIDLAHRVSKNNSLISRGLKKIKQVPSVLTKSPVNLKEKDILVLNHHRRLKMGDYYECLYTDDLLTNLELTYYVIEDPMVDVHLKPAVTKNLKYTDVIHNKYVIRWMFHKLLNKKVISQVEREKIRNLVDKLNSFFDVDFENQYILTLVEKVIIKYRLFYTYYNNIIKKVNPKIIIEVVSYDFSRFVINNIAKKNGIPTIELQHGTMGKYHVAYNFAKEIKDISTFPDYIFLFGQFWKDQTRFPISDSKIKVVGWPFYEQKVNSYKNNKNERYRNKEVILFISQGHIGKHLSKIAVELSRKIDLKKYEMIYKLHPGEYARWREDYPWLVSSDMQIIDTNTYDMHYFFANADIQVGVSSTAVFEGIGYGLKTIVCKLPTHEYLEELFMNKLAYLVRDADELLQYIEAGLRPIFSDMNYFWNGKSIDNIKKNIKEIIDAKEKIQC</sequence>
<comment type="caution">
    <text evidence="1">The sequence shown here is derived from an EMBL/GenBank/DDBJ whole genome shotgun (WGS) entry which is preliminary data.</text>
</comment>
<gene>
    <name evidence="1" type="ORF">GCM10011351_17670</name>
</gene>
<dbReference type="OrthoDB" id="49588at2"/>
<organism evidence="1 2">
    <name type="scientific">Paraliobacillus quinghaiensis</name>
    <dbReference type="NCBI Taxonomy" id="470815"/>
    <lineage>
        <taxon>Bacteria</taxon>
        <taxon>Bacillati</taxon>
        <taxon>Bacillota</taxon>
        <taxon>Bacilli</taxon>
        <taxon>Bacillales</taxon>
        <taxon>Bacillaceae</taxon>
        <taxon>Paraliobacillus</taxon>
    </lineage>
</organism>
<accession>A0A917TQP2</accession>
<dbReference type="SUPFAM" id="SSF53756">
    <property type="entry name" value="UDP-Glycosyltransferase/glycogen phosphorylase"/>
    <property type="match status" value="1"/>
</dbReference>
<evidence type="ECO:0000313" key="1">
    <source>
        <dbReference type="EMBL" id="GGM31949.1"/>
    </source>
</evidence>
<dbReference type="RefSeq" id="WP_117155020.1">
    <property type="nucleotide sequence ID" value="NZ_BMLG01000008.1"/>
</dbReference>
<proteinExistence type="predicted"/>
<name>A0A917TQP2_9BACI</name>
<evidence type="ECO:0000313" key="2">
    <source>
        <dbReference type="Proteomes" id="UP000618460"/>
    </source>
</evidence>
<dbReference type="AlphaFoldDB" id="A0A917TQP2"/>